<dbReference type="Gene3D" id="3.40.50.300">
    <property type="entry name" value="P-loop containing nucleotide triphosphate hydrolases"/>
    <property type="match status" value="1"/>
</dbReference>
<geneLocation type="plasmid" evidence="1">
    <name>linear plasmid pSLV45</name>
</geneLocation>
<accession>Q6RGP8</accession>
<evidence type="ECO:0000313" key="1">
    <source>
        <dbReference type="EMBL" id="AAS45805.1"/>
    </source>
</evidence>
<proteinExistence type="predicted"/>
<reference evidence="1" key="1">
    <citation type="submission" date="2003-12" db="EMBL/GenBank/DDBJ databases">
        <authorList>
            <person name="Hosted T.J.Jr."/>
            <person name="Horan A.C."/>
            <person name="Wang T."/>
        </authorList>
    </citation>
    <scope>NUCLEOTIDE SEQUENCE</scope>
    <source>
        <strain evidence="1">IMRU3455</strain>
        <plasmid evidence="1">linear plasmid pSLV45</plasmid>
    </source>
</reference>
<keyword evidence="1" id="KW-0614">Plasmid</keyword>
<dbReference type="EMBL" id="AY498874">
    <property type="protein sequence ID" value="AAS45805.1"/>
    <property type="molecule type" value="Genomic_DNA"/>
</dbReference>
<gene>
    <name evidence="1" type="primary">parSLV</name>
</gene>
<protein>
    <submittedName>
        <fullName evidence="1">ParSLV</fullName>
    </submittedName>
</protein>
<reference evidence="1" key="2">
    <citation type="journal article" date="2004" name="Microbiology">
        <title>Characterization of the Streptomyces lavendulae IMRU 3455 linear plasmid pSLV45.</title>
        <authorList>
            <person name="Hosted T.J."/>
            <person name="Wang T."/>
            <person name="Horan A.C."/>
        </authorList>
    </citation>
    <scope>NUCLEOTIDE SEQUENCE</scope>
    <source>
        <strain evidence="1">IMRU3455</strain>
        <plasmid evidence="1">linear plasmid pSLV45</plasmid>
    </source>
</reference>
<dbReference type="SUPFAM" id="SSF52540">
    <property type="entry name" value="P-loop containing nucleoside triphosphate hydrolases"/>
    <property type="match status" value="1"/>
</dbReference>
<sequence length="212" mass="23609">MFIAAVSPRSTGKTTAIWWLLHALRSRGYEVKGFDADESKQLYRWWQASDQQFDVMRLADSRFHEEAPGELPDGHIGAVDCGHLENHAGIGYSVLRVADLTIVVCAATNGDVERMEELPMDGFLELAWRKRADKDAPPPPVWVLLVRVQPGTRTAPEGIRKGLVEEGWNVFTTMIPSVQKYANTGEGLPIHAAGSHFDELVTEMEQRGLISK</sequence>
<dbReference type="InterPro" id="IPR027417">
    <property type="entry name" value="P-loop_NTPase"/>
</dbReference>
<dbReference type="AlphaFoldDB" id="Q6RGP8"/>
<organism evidence="1">
    <name type="scientific">Streptomyces lavendulae</name>
    <dbReference type="NCBI Taxonomy" id="1914"/>
    <lineage>
        <taxon>Bacteria</taxon>
        <taxon>Bacillati</taxon>
        <taxon>Actinomycetota</taxon>
        <taxon>Actinomycetes</taxon>
        <taxon>Kitasatosporales</taxon>
        <taxon>Streptomycetaceae</taxon>
        <taxon>Streptomyces</taxon>
    </lineage>
</organism>
<name>Q6RGP8_STRLA</name>